<dbReference type="InterPro" id="IPR037500">
    <property type="entry name" value="Msp1"/>
</dbReference>
<dbReference type="GO" id="GO:0000212">
    <property type="term" value="P:meiotic spindle organization"/>
    <property type="evidence" value="ECO:0007669"/>
    <property type="project" value="InterPro"/>
</dbReference>
<reference evidence="1" key="1">
    <citation type="journal article" date="2019" name="Sci. Rep.">
        <title>Draft genome of Tanacetum cinerariifolium, the natural source of mosquito coil.</title>
        <authorList>
            <person name="Yamashiro T."/>
            <person name="Shiraishi A."/>
            <person name="Satake H."/>
            <person name="Nakayama K."/>
        </authorList>
    </citation>
    <scope>NUCLEOTIDE SEQUENCE</scope>
</reference>
<comment type="caution">
    <text evidence="1">The sequence shown here is derived from an EMBL/GenBank/DDBJ whole genome shotgun (WGS) entry which is preliminary data.</text>
</comment>
<dbReference type="AlphaFoldDB" id="A0A699IIU8"/>
<accession>A0A699IIU8</accession>
<evidence type="ECO:0000313" key="1">
    <source>
        <dbReference type="EMBL" id="GEZ66749.1"/>
    </source>
</evidence>
<organism evidence="1">
    <name type="scientific">Tanacetum cinerariifolium</name>
    <name type="common">Dalmatian daisy</name>
    <name type="synonym">Chrysanthemum cinerariifolium</name>
    <dbReference type="NCBI Taxonomy" id="118510"/>
    <lineage>
        <taxon>Eukaryota</taxon>
        <taxon>Viridiplantae</taxon>
        <taxon>Streptophyta</taxon>
        <taxon>Embryophyta</taxon>
        <taxon>Tracheophyta</taxon>
        <taxon>Spermatophyta</taxon>
        <taxon>Magnoliopsida</taxon>
        <taxon>eudicotyledons</taxon>
        <taxon>Gunneridae</taxon>
        <taxon>Pentapetalae</taxon>
        <taxon>asterids</taxon>
        <taxon>campanulids</taxon>
        <taxon>Asterales</taxon>
        <taxon>Asteraceae</taxon>
        <taxon>Asteroideae</taxon>
        <taxon>Anthemideae</taxon>
        <taxon>Anthemidinae</taxon>
        <taxon>Tanacetum</taxon>
    </lineage>
</organism>
<dbReference type="GO" id="GO:0042138">
    <property type="term" value="P:meiotic DNA double-strand break formation"/>
    <property type="evidence" value="ECO:0007669"/>
    <property type="project" value="InterPro"/>
</dbReference>
<dbReference type="EMBL" id="BKCJ010307583">
    <property type="protein sequence ID" value="GEZ66749.1"/>
    <property type="molecule type" value="Genomic_DNA"/>
</dbReference>
<dbReference type="GO" id="GO:0007059">
    <property type="term" value="P:chromosome segregation"/>
    <property type="evidence" value="ECO:0007669"/>
    <property type="project" value="TreeGrafter"/>
</dbReference>
<dbReference type="PANTHER" id="PTHR35768:SF1">
    <property type="entry name" value="PROTEIN MULTIPOLAR SPINDLE 1"/>
    <property type="match status" value="1"/>
</dbReference>
<name>A0A699IIU8_TANCI</name>
<gene>
    <name evidence="1" type="ORF">Tci_538722</name>
</gene>
<dbReference type="PANTHER" id="PTHR35768">
    <property type="entry name" value="PROTEIN MULTIPOLAR SPINDLE 1"/>
    <property type="match status" value="1"/>
</dbReference>
<protein>
    <submittedName>
        <fullName evidence="1">Protein multipolar spindle 1 isoform X2</fullName>
    </submittedName>
</protein>
<dbReference type="GO" id="GO:0007140">
    <property type="term" value="P:male meiotic nuclear division"/>
    <property type="evidence" value="ECO:0007669"/>
    <property type="project" value="TreeGrafter"/>
</dbReference>
<proteinExistence type="predicted"/>
<sequence length="77" mass="9021">MPVVRLKERRKRISEGSARRLYFFENNDEVTEQLRASVDFPVDLCDSISNPDDANFTNWSHQAVDFILVLYSMNICH</sequence>